<dbReference type="Pfam" id="PF06013">
    <property type="entry name" value="WXG100"/>
    <property type="match status" value="1"/>
</dbReference>
<evidence type="ECO:0000313" key="3">
    <source>
        <dbReference type="Proteomes" id="UP000824116"/>
    </source>
</evidence>
<comment type="similarity">
    <text evidence="1">Belongs to the WXG100 family.</text>
</comment>
<dbReference type="Proteomes" id="UP000824116">
    <property type="component" value="Unassembled WGS sequence"/>
</dbReference>
<dbReference type="Gene3D" id="1.10.287.1060">
    <property type="entry name" value="ESAT-6-like"/>
    <property type="match status" value="1"/>
</dbReference>
<comment type="caution">
    <text evidence="2">The sequence shown here is derived from an EMBL/GenBank/DDBJ whole genome shotgun (WGS) entry which is preliminary data.</text>
</comment>
<dbReference type="NCBIfam" id="TIGR03930">
    <property type="entry name" value="WXG100_ESAT6"/>
    <property type="match status" value="1"/>
</dbReference>
<dbReference type="AlphaFoldDB" id="A0A9D2G8M2"/>
<reference evidence="2" key="1">
    <citation type="journal article" date="2021" name="PeerJ">
        <title>Extensive microbial diversity within the chicken gut microbiome revealed by metagenomics and culture.</title>
        <authorList>
            <person name="Gilroy R."/>
            <person name="Ravi A."/>
            <person name="Getino M."/>
            <person name="Pursley I."/>
            <person name="Horton D.L."/>
            <person name="Alikhan N.F."/>
            <person name="Baker D."/>
            <person name="Gharbi K."/>
            <person name="Hall N."/>
            <person name="Watson M."/>
            <person name="Adriaenssens E.M."/>
            <person name="Foster-Nyarko E."/>
            <person name="Jarju S."/>
            <person name="Secka A."/>
            <person name="Antonio M."/>
            <person name="Oren A."/>
            <person name="Chaudhuri R.R."/>
            <person name="La Ragione R."/>
            <person name="Hildebrand F."/>
            <person name="Pallen M.J."/>
        </authorList>
    </citation>
    <scope>NUCLEOTIDE SEQUENCE</scope>
    <source>
        <strain evidence="2">CHK196-3914</strain>
    </source>
</reference>
<reference evidence="2" key="2">
    <citation type="submission" date="2021-04" db="EMBL/GenBank/DDBJ databases">
        <authorList>
            <person name="Gilroy R."/>
        </authorList>
    </citation>
    <scope>NUCLEOTIDE SEQUENCE</scope>
    <source>
        <strain evidence="2">CHK196-3914</strain>
    </source>
</reference>
<proteinExistence type="inferred from homology"/>
<dbReference type="EMBL" id="DXAY01000181">
    <property type="protein sequence ID" value="HIZ75104.1"/>
    <property type="molecule type" value="Genomic_DNA"/>
</dbReference>
<evidence type="ECO:0000256" key="1">
    <source>
        <dbReference type="RuleBase" id="RU362001"/>
    </source>
</evidence>
<sequence>MAEIKVMTNELKSKIEELRTLNTQFKSAVGELESTEASLNSMWEGNAKTAFHNAFTSDKQQMDNFYTAIELYAQKLEVILAKYIQAENTNIELANNRTYK</sequence>
<name>A0A9D2G8M2_9FIRM</name>
<gene>
    <name evidence="2" type="ORF">H9723_07690</name>
</gene>
<organism evidence="2 3">
    <name type="scientific">Candidatus Mediterraneibacter stercoravium</name>
    <dbReference type="NCBI Taxonomy" id="2838685"/>
    <lineage>
        <taxon>Bacteria</taxon>
        <taxon>Bacillati</taxon>
        <taxon>Bacillota</taxon>
        <taxon>Clostridia</taxon>
        <taxon>Lachnospirales</taxon>
        <taxon>Lachnospiraceae</taxon>
        <taxon>Mediterraneibacter</taxon>
    </lineage>
</organism>
<accession>A0A9D2G8M2</accession>
<protein>
    <recommendedName>
        <fullName evidence="1">ESAT-6-like protein</fullName>
    </recommendedName>
</protein>
<dbReference type="InterPro" id="IPR036689">
    <property type="entry name" value="ESAT-6-like_sf"/>
</dbReference>
<dbReference type="SUPFAM" id="SSF140453">
    <property type="entry name" value="EsxAB dimer-like"/>
    <property type="match status" value="1"/>
</dbReference>
<dbReference type="InterPro" id="IPR010310">
    <property type="entry name" value="T7SS_ESAT-6-like"/>
</dbReference>
<evidence type="ECO:0000313" key="2">
    <source>
        <dbReference type="EMBL" id="HIZ75104.1"/>
    </source>
</evidence>